<keyword evidence="1" id="KW-0645">Protease</keyword>
<dbReference type="InterPro" id="IPR028090">
    <property type="entry name" value="JAB_dom_prok"/>
</dbReference>
<dbReference type="Gene3D" id="3.40.140.10">
    <property type="entry name" value="Cytidine Deaminase, domain 2"/>
    <property type="match status" value="1"/>
</dbReference>
<sequence>MEMEKFSDSLTIFANDVENPVLQDSLKSLERLIGDKVRILDWGNGCIAIPIEINVDLPSLGNFENLDIREAEPIIIVFDLINYPVLAPRVYTDRINFPKNNLAHLYVAVNNRPPAFCYVRGNADEWYANKRIEDIVIRISNWLRDAATGDLTENGEQYEPLRLEGYSGSIIYDYDTILSVITSKAAFEFGDKFSIVLFERLNLTGRHTYKFVKLITHKNTLTTIKEVDEERKKGTEDVTRKKYHFGYILWNEEGDLKSEYEVNIPRSWEEFKLFCEFYCINYEEFEKFIATCNELNEYVYFPVIIGIRRPSQLIGYSSNIEFINLQFKLDSGDVKDGKVVNNISVDLLSHNQPLTPKLASHISGRRIDLDNSNVVFGCGAIGSKIIMHLARSGQTNLTLIDPDYISPHNLVRHVLYGDEVGKNKAEALAEKIRMIYPFEQTNVLNGPSFKKGLIDKKETFEKCDWVLDFTASEAFFNKLAALKSLDGCKVVSASISDFGNLGIMYKEGEDRNPRIDDLQVYLYSLSASDENIKNWLQNERLAASSNNLTIQVGVGCNSETTILSDDKISSHASYFSGALKKEMAKFSIKGRIYLNRILDEEDYRIETKVISVNPFDTFKAVNDSKWSIRFKSGIIEQLTKEFSVAGKSETGGVFVGVFNYKTNTIHITDSIKAPIDSKSSSTLFIRGQSGLSKKISEIESSTGGQIGYIGEWHTHPDGPNFLSQQDMTSVKKHKEECSKLQPPLPVFLSIITPDGIFPHVF</sequence>
<name>A0A2S4ZWG7_9SPHI</name>
<reference evidence="8 9" key="1">
    <citation type="submission" date="2018-01" db="EMBL/GenBank/DDBJ databases">
        <authorList>
            <person name="Gaut B.S."/>
            <person name="Morton B.R."/>
            <person name="Clegg M.T."/>
            <person name="Duvall M.R."/>
        </authorList>
    </citation>
    <scope>NUCLEOTIDE SEQUENCE [LARGE SCALE GENOMIC DNA]</scope>
    <source>
        <strain evidence="8 9">HR-AV</strain>
    </source>
</reference>
<dbReference type="Pfam" id="PF00899">
    <property type="entry name" value="ThiF"/>
    <property type="match status" value="1"/>
</dbReference>
<dbReference type="EMBL" id="PQVF01000020">
    <property type="protein sequence ID" value="POY34711.1"/>
    <property type="molecule type" value="Genomic_DNA"/>
</dbReference>
<dbReference type="GO" id="GO:0006508">
    <property type="term" value="P:proteolysis"/>
    <property type="evidence" value="ECO:0007669"/>
    <property type="project" value="UniProtKB-KW"/>
</dbReference>
<protein>
    <submittedName>
        <fullName evidence="8">Thiamine biosynthesis protein ThiF</fullName>
    </submittedName>
</protein>
<evidence type="ECO:0000259" key="7">
    <source>
        <dbReference type="Pfam" id="PF14464"/>
    </source>
</evidence>
<proteinExistence type="predicted"/>
<keyword evidence="3" id="KW-0378">Hydrolase</keyword>
<keyword evidence="4" id="KW-0862">Zinc</keyword>
<feature type="domain" description="THIF-type NAD/FAD binding fold" evidence="6">
    <location>
        <begin position="374"/>
        <end position="473"/>
    </location>
</feature>
<dbReference type="InterPro" id="IPR032865">
    <property type="entry name" value="Prok-E2_A"/>
</dbReference>
<dbReference type="GO" id="GO:0008237">
    <property type="term" value="F:metallopeptidase activity"/>
    <property type="evidence" value="ECO:0007669"/>
    <property type="project" value="UniProtKB-KW"/>
</dbReference>
<evidence type="ECO:0000313" key="8">
    <source>
        <dbReference type="EMBL" id="POY34711.1"/>
    </source>
</evidence>
<dbReference type="CDD" id="cd01483">
    <property type="entry name" value="E1_enzyme_family"/>
    <property type="match status" value="1"/>
</dbReference>
<keyword evidence="5" id="KW-0482">Metalloprotease</keyword>
<dbReference type="InterPro" id="IPR045886">
    <property type="entry name" value="ThiF/MoeB/HesA"/>
</dbReference>
<dbReference type="GO" id="GO:0046872">
    <property type="term" value="F:metal ion binding"/>
    <property type="evidence" value="ECO:0007669"/>
    <property type="project" value="UniProtKB-KW"/>
</dbReference>
<gene>
    <name evidence="8" type="ORF">C3K47_18940</name>
</gene>
<dbReference type="Pfam" id="PF14464">
    <property type="entry name" value="Prok-JAB"/>
    <property type="match status" value="1"/>
</dbReference>
<dbReference type="Pfam" id="PF14457">
    <property type="entry name" value="Prok-E2_A"/>
    <property type="match status" value="1"/>
</dbReference>
<evidence type="ECO:0000256" key="2">
    <source>
        <dbReference type="ARBA" id="ARBA00022723"/>
    </source>
</evidence>
<evidence type="ECO:0000256" key="5">
    <source>
        <dbReference type="ARBA" id="ARBA00023049"/>
    </source>
</evidence>
<feature type="domain" description="JAB" evidence="7">
    <location>
        <begin position="647"/>
        <end position="733"/>
    </location>
</feature>
<dbReference type="PANTHER" id="PTHR43267">
    <property type="entry name" value="TRNA THREONYLCARBAMOYLADENOSINE DEHYDRATASE"/>
    <property type="match status" value="1"/>
</dbReference>
<dbReference type="OrthoDB" id="517279at2"/>
<organism evidence="8 9">
    <name type="scientific">Solitalea longa</name>
    <dbReference type="NCBI Taxonomy" id="2079460"/>
    <lineage>
        <taxon>Bacteria</taxon>
        <taxon>Pseudomonadati</taxon>
        <taxon>Bacteroidota</taxon>
        <taxon>Sphingobacteriia</taxon>
        <taxon>Sphingobacteriales</taxon>
        <taxon>Sphingobacteriaceae</taxon>
        <taxon>Solitalea</taxon>
    </lineage>
</organism>
<dbReference type="GO" id="GO:0008641">
    <property type="term" value="F:ubiquitin-like modifier activating enzyme activity"/>
    <property type="evidence" value="ECO:0007669"/>
    <property type="project" value="InterPro"/>
</dbReference>
<dbReference type="SUPFAM" id="SSF69572">
    <property type="entry name" value="Activating enzymes of the ubiquitin-like proteins"/>
    <property type="match status" value="1"/>
</dbReference>
<accession>A0A2S4ZWG7</accession>
<dbReference type="Proteomes" id="UP000236893">
    <property type="component" value="Unassembled WGS sequence"/>
</dbReference>
<evidence type="ECO:0000313" key="9">
    <source>
        <dbReference type="Proteomes" id="UP000236893"/>
    </source>
</evidence>
<dbReference type="PANTHER" id="PTHR43267:SF1">
    <property type="entry name" value="TRNA THREONYLCARBAMOYLADENOSINE DEHYDRATASE"/>
    <property type="match status" value="1"/>
</dbReference>
<keyword evidence="9" id="KW-1185">Reference proteome</keyword>
<dbReference type="GO" id="GO:0061503">
    <property type="term" value="F:tRNA threonylcarbamoyladenosine dehydratase"/>
    <property type="evidence" value="ECO:0007669"/>
    <property type="project" value="TreeGrafter"/>
</dbReference>
<comment type="caution">
    <text evidence="8">The sequence shown here is derived from an EMBL/GenBank/DDBJ whole genome shotgun (WGS) entry which is preliminary data.</text>
</comment>
<evidence type="ECO:0000256" key="4">
    <source>
        <dbReference type="ARBA" id="ARBA00022833"/>
    </source>
</evidence>
<evidence type="ECO:0000256" key="1">
    <source>
        <dbReference type="ARBA" id="ARBA00022670"/>
    </source>
</evidence>
<dbReference type="AlphaFoldDB" id="A0A2S4ZWG7"/>
<keyword evidence="2" id="KW-0479">Metal-binding</keyword>
<dbReference type="InterPro" id="IPR000594">
    <property type="entry name" value="ThiF_NAD_FAD-bd"/>
</dbReference>
<evidence type="ECO:0000259" key="6">
    <source>
        <dbReference type="Pfam" id="PF00899"/>
    </source>
</evidence>
<dbReference type="GO" id="GO:0061504">
    <property type="term" value="P:cyclic threonylcarbamoyladenosine biosynthetic process"/>
    <property type="evidence" value="ECO:0007669"/>
    <property type="project" value="TreeGrafter"/>
</dbReference>
<dbReference type="InterPro" id="IPR035985">
    <property type="entry name" value="Ubiquitin-activating_enz"/>
</dbReference>
<evidence type="ECO:0000256" key="3">
    <source>
        <dbReference type="ARBA" id="ARBA00022801"/>
    </source>
</evidence>
<dbReference type="Gene3D" id="3.40.50.720">
    <property type="entry name" value="NAD(P)-binding Rossmann-like Domain"/>
    <property type="match status" value="1"/>
</dbReference>